<evidence type="ECO:0000256" key="4">
    <source>
        <dbReference type="ARBA" id="ARBA00022958"/>
    </source>
</evidence>
<evidence type="ECO:0000256" key="2">
    <source>
        <dbReference type="ARBA" id="ARBA00022448"/>
    </source>
</evidence>
<feature type="transmembrane region" description="Helical" evidence="11">
    <location>
        <begin position="20"/>
        <end position="41"/>
    </location>
</feature>
<evidence type="ECO:0000256" key="3">
    <source>
        <dbReference type="ARBA" id="ARBA00022692"/>
    </source>
</evidence>
<protein>
    <submittedName>
        <fullName evidence="14">Potassium channel subfamily K member 18</fullName>
    </submittedName>
</protein>
<feature type="transmembrane region" description="Helical" evidence="11">
    <location>
        <begin position="334"/>
        <end position="356"/>
    </location>
</feature>
<dbReference type="SUPFAM" id="SSF81324">
    <property type="entry name" value="Voltage-gated potassium channels"/>
    <property type="match status" value="2"/>
</dbReference>
<feature type="region of interest" description="Disordered" evidence="10">
    <location>
        <begin position="187"/>
        <end position="219"/>
    </location>
</feature>
<keyword evidence="3 9" id="KW-0812">Transmembrane</keyword>
<evidence type="ECO:0000256" key="5">
    <source>
        <dbReference type="ARBA" id="ARBA00022989"/>
    </source>
</evidence>
<keyword evidence="7 11" id="KW-0472">Membrane</keyword>
<dbReference type="OrthoDB" id="297496at2759"/>
<reference evidence="14" key="1">
    <citation type="submission" date="2025-08" db="UniProtKB">
        <authorList>
            <consortium name="RefSeq"/>
        </authorList>
    </citation>
    <scope>IDENTIFICATION</scope>
</reference>
<evidence type="ECO:0000313" key="13">
    <source>
        <dbReference type="Proteomes" id="UP001652624"/>
    </source>
</evidence>
<dbReference type="PANTHER" id="PTHR11003:SF346">
    <property type="entry name" value="POTASSIUM CHANNEL SUBFAMILY K MEMBER 18"/>
    <property type="match status" value="1"/>
</dbReference>
<dbReference type="GO" id="GO:0022841">
    <property type="term" value="F:potassium ion leak channel activity"/>
    <property type="evidence" value="ECO:0007669"/>
    <property type="project" value="TreeGrafter"/>
</dbReference>
<dbReference type="PANTHER" id="PTHR11003">
    <property type="entry name" value="POTASSIUM CHANNEL, SUBFAMILY K"/>
    <property type="match status" value="1"/>
</dbReference>
<keyword evidence="6 9" id="KW-0406">Ion transport</keyword>
<gene>
    <name evidence="14" type="primary">KCNK18</name>
</gene>
<feature type="transmembrane region" description="Helical" evidence="11">
    <location>
        <begin position="99"/>
        <end position="120"/>
    </location>
</feature>
<dbReference type="GO" id="GO:0005886">
    <property type="term" value="C:plasma membrane"/>
    <property type="evidence" value="ECO:0007669"/>
    <property type="project" value="TreeGrafter"/>
</dbReference>
<proteinExistence type="inferred from homology"/>
<keyword evidence="8 9" id="KW-0407">Ion channel</keyword>
<dbReference type="GO" id="GO:0030322">
    <property type="term" value="P:stabilization of membrane potential"/>
    <property type="evidence" value="ECO:0007669"/>
    <property type="project" value="TreeGrafter"/>
</dbReference>
<name>A0A1S2ZFE8_ERIEU</name>
<dbReference type="PRINTS" id="PR01333">
    <property type="entry name" value="2POREKCHANEL"/>
</dbReference>
<evidence type="ECO:0000256" key="11">
    <source>
        <dbReference type="SAM" id="Phobius"/>
    </source>
</evidence>
<evidence type="ECO:0000256" key="7">
    <source>
        <dbReference type="ARBA" id="ARBA00023136"/>
    </source>
</evidence>
<keyword evidence="13" id="KW-1185">Reference proteome</keyword>
<dbReference type="Pfam" id="PF07885">
    <property type="entry name" value="Ion_trans_2"/>
    <property type="match status" value="2"/>
</dbReference>
<evidence type="ECO:0000256" key="10">
    <source>
        <dbReference type="SAM" id="MobiDB-lite"/>
    </source>
</evidence>
<dbReference type="GO" id="GO:0015271">
    <property type="term" value="F:outward rectifier potassium channel activity"/>
    <property type="evidence" value="ECO:0007669"/>
    <property type="project" value="TreeGrafter"/>
</dbReference>
<feature type="transmembrane region" description="Helical" evidence="11">
    <location>
        <begin position="281"/>
        <end position="302"/>
    </location>
</feature>
<dbReference type="Gene3D" id="1.10.287.70">
    <property type="match status" value="1"/>
</dbReference>
<keyword evidence="5 11" id="KW-1133">Transmembrane helix</keyword>
<dbReference type="InParanoid" id="A0A1S2ZFE8"/>
<dbReference type="Proteomes" id="UP001652624">
    <property type="component" value="Chromosome 14"/>
</dbReference>
<organism evidence="13 14">
    <name type="scientific">Erinaceus europaeus</name>
    <name type="common">Western European hedgehog</name>
    <dbReference type="NCBI Taxonomy" id="9365"/>
    <lineage>
        <taxon>Eukaryota</taxon>
        <taxon>Metazoa</taxon>
        <taxon>Chordata</taxon>
        <taxon>Craniata</taxon>
        <taxon>Vertebrata</taxon>
        <taxon>Euteleostomi</taxon>
        <taxon>Mammalia</taxon>
        <taxon>Eutheria</taxon>
        <taxon>Laurasiatheria</taxon>
        <taxon>Eulipotyphla</taxon>
        <taxon>Erinaceidae</taxon>
        <taxon>Erinaceinae</taxon>
        <taxon>Erinaceus</taxon>
    </lineage>
</organism>
<evidence type="ECO:0000256" key="9">
    <source>
        <dbReference type="RuleBase" id="RU003857"/>
    </source>
</evidence>
<dbReference type="CTD" id="338567"/>
<sequence>MEAVGRPRVWGCCLRALGKLFPRLCLFCVLVAYALLGAALFSAIEGSRVLSTDPEFETFLEKLRGVLGCNRTVEEDRKQELGELLKTMKPQWLIRPTDWSFLSSLFFCCTVFSTVGYGHLFPVTRLGKYACMLYALFGIPLMFLVLSDTGDILATVLSKSYHRFRRLLRLQPRGLPGWCTHLLGRGRPRAKPAPAEDPLPRILLPTPEPGAPRPPGRGSNTELFERLLAQEQRGCSLQVPAARAVERSSSCPELAHGGLSSSVLSGLDEVGRQVERLDVPLAVIALVVLAYISCAAALLPVWETQLGFEDAFYFCFVTLTTIGFGDTHLEHPHFFLFFSVYIIVGMEIVYITFKLLQNRLIHAYKSLVLFFAKILPPC</sequence>
<evidence type="ECO:0000259" key="12">
    <source>
        <dbReference type="Pfam" id="PF07885"/>
    </source>
</evidence>
<comment type="similarity">
    <text evidence="9">Belongs to the two pore domain potassium channel (TC 1.A.1.8) family.</text>
</comment>
<evidence type="ECO:0000256" key="8">
    <source>
        <dbReference type="ARBA" id="ARBA00023303"/>
    </source>
</evidence>
<feature type="compositionally biased region" description="Pro residues" evidence="10">
    <location>
        <begin position="206"/>
        <end position="215"/>
    </location>
</feature>
<evidence type="ECO:0000256" key="1">
    <source>
        <dbReference type="ARBA" id="ARBA00004141"/>
    </source>
</evidence>
<dbReference type="InterPro" id="IPR003280">
    <property type="entry name" value="2pore_dom_K_chnl"/>
</dbReference>
<accession>A0A1S2ZFE8</accession>
<feature type="domain" description="Potassium channel" evidence="12">
    <location>
        <begin position="98"/>
        <end position="153"/>
    </location>
</feature>
<dbReference type="AlphaFoldDB" id="A0A1S2ZFE8"/>
<dbReference type="GeneID" id="103109421"/>
<dbReference type="InterPro" id="IPR013099">
    <property type="entry name" value="K_chnl_dom"/>
</dbReference>
<keyword evidence="4" id="KW-0630">Potassium</keyword>
<feature type="domain" description="Potassium channel" evidence="12">
    <location>
        <begin position="288"/>
        <end position="360"/>
    </location>
</feature>
<keyword evidence="2 9" id="KW-0813">Transport</keyword>
<dbReference type="eggNOG" id="KOG1418">
    <property type="taxonomic scope" value="Eukaryota"/>
</dbReference>
<feature type="transmembrane region" description="Helical" evidence="11">
    <location>
        <begin position="132"/>
        <end position="157"/>
    </location>
</feature>
<evidence type="ECO:0000313" key="14">
    <source>
        <dbReference type="RefSeq" id="XP_007518541.1"/>
    </source>
</evidence>
<evidence type="ECO:0000256" key="6">
    <source>
        <dbReference type="ARBA" id="ARBA00023065"/>
    </source>
</evidence>
<dbReference type="RefSeq" id="XP_007518541.1">
    <property type="nucleotide sequence ID" value="XM_007518479.1"/>
</dbReference>
<comment type="subcellular location">
    <subcellularLocation>
        <location evidence="1">Membrane</location>
        <topology evidence="1">Multi-pass membrane protein</topology>
    </subcellularLocation>
</comment>